<dbReference type="AlphaFoldDB" id="A0A178MNK9"/>
<accession>A0A178MNK9</accession>
<comment type="caution">
    <text evidence="3">The sequence shown here is derived from an EMBL/GenBank/DDBJ whole genome shotgun (WGS) entry which is preliminary data.</text>
</comment>
<protein>
    <submittedName>
        <fullName evidence="3">Uncharacterized protein</fullName>
    </submittedName>
</protein>
<keyword evidence="2" id="KW-0472">Membrane</keyword>
<keyword evidence="2" id="KW-0812">Transmembrane</keyword>
<evidence type="ECO:0000313" key="4">
    <source>
        <dbReference type="Proteomes" id="UP000078543"/>
    </source>
</evidence>
<organism evidence="3 4">
    <name type="scientific">Magnetospirillum moscoviense</name>
    <dbReference type="NCBI Taxonomy" id="1437059"/>
    <lineage>
        <taxon>Bacteria</taxon>
        <taxon>Pseudomonadati</taxon>
        <taxon>Pseudomonadota</taxon>
        <taxon>Alphaproteobacteria</taxon>
        <taxon>Rhodospirillales</taxon>
        <taxon>Rhodospirillaceae</taxon>
        <taxon>Magnetospirillum</taxon>
    </lineage>
</organism>
<feature type="compositionally biased region" description="Basic residues" evidence="1">
    <location>
        <begin position="160"/>
        <end position="177"/>
    </location>
</feature>
<evidence type="ECO:0000256" key="2">
    <source>
        <dbReference type="SAM" id="Phobius"/>
    </source>
</evidence>
<keyword evidence="4" id="KW-1185">Reference proteome</keyword>
<dbReference type="Proteomes" id="UP000078543">
    <property type="component" value="Unassembled WGS sequence"/>
</dbReference>
<name>A0A178MNK9_9PROT</name>
<sequence length="177" mass="20521">MVHFLFIGLTIGIGGMFGGNASDLDAGGQLFLYFNAAIVLVGTMVAFAHHDSDPDYQAAYDHYRSTKKTFDRVNERYEVERHKLQRRFDIKSASNAREVERLQVEVDVTFKALANLERQKTGFIDRILHVMRMRLTAYQSANLRARRQRPSGPSLFRRGENRRRGHAHPRRVRHHSR</sequence>
<proteinExistence type="predicted"/>
<evidence type="ECO:0000313" key="3">
    <source>
        <dbReference type="EMBL" id="OAN49534.1"/>
    </source>
</evidence>
<keyword evidence="2" id="KW-1133">Transmembrane helix</keyword>
<gene>
    <name evidence="3" type="ORF">A6A05_13610</name>
</gene>
<dbReference type="EMBL" id="LWQU01000147">
    <property type="protein sequence ID" value="OAN49534.1"/>
    <property type="molecule type" value="Genomic_DNA"/>
</dbReference>
<feature type="transmembrane region" description="Helical" evidence="2">
    <location>
        <begin position="31"/>
        <end position="48"/>
    </location>
</feature>
<dbReference type="STRING" id="1437059.A6A05_13610"/>
<feature type="region of interest" description="Disordered" evidence="1">
    <location>
        <begin position="144"/>
        <end position="177"/>
    </location>
</feature>
<evidence type="ECO:0000256" key="1">
    <source>
        <dbReference type="SAM" id="MobiDB-lite"/>
    </source>
</evidence>
<reference evidence="3 4" key="1">
    <citation type="submission" date="2016-04" db="EMBL/GenBank/DDBJ databases">
        <title>Draft genome sequence of freshwater magnetotactic bacteria Magnetospirillum marisnigri SP-1 and Magnetospirillum moscoviense BB-1.</title>
        <authorList>
            <person name="Koziaeva V."/>
            <person name="Dziuba M.V."/>
            <person name="Ivanov T.M."/>
            <person name="Kuznetsov B."/>
            <person name="Grouzdev D.S."/>
        </authorList>
    </citation>
    <scope>NUCLEOTIDE SEQUENCE [LARGE SCALE GENOMIC DNA]</scope>
    <source>
        <strain evidence="3 4">BB-1</strain>
    </source>
</reference>